<keyword evidence="2" id="KW-0732">Signal</keyword>
<keyword evidence="1" id="KW-0472">Membrane</keyword>
<dbReference type="Pfam" id="PF00722">
    <property type="entry name" value="Glyco_hydro_16"/>
    <property type="match status" value="1"/>
</dbReference>
<gene>
    <name evidence="4" type="ORF">PT974_04667</name>
</gene>
<dbReference type="Gene3D" id="2.60.120.200">
    <property type="match status" value="1"/>
</dbReference>
<dbReference type="InterPro" id="IPR013320">
    <property type="entry name" value="ConA-like_dom_sf"/>
</dbReference>
<feature type="transmembrane region" description="Helical" evidence="1">
    <location>
        <begin position="364"/>
        <end position="383"/>
    </location>
</feature>
<dbReference type="EMBL" id="JAVFKD010000004">
    <property type="protein sequence ID" value="KAK5996235.1"/>
    <property type="molecule type" value="Genomic_DNA"/>
</dbReference>
<evidence type="ECO:0000256" key="1">
    <source>
        <dbReference type="SAM" id="Phobius"/>
    </source>
</evidence>
<evidence type="ECO:0000259" key="3">
    <source>
        <dbReference type="PROSITE" id="PS51762"/>
    </source>
</evidence>
<evidence type="ECO:0000313" key="4">
    <source>
        <dbReference type="EMBL" id="KAK5996235.1"/>
    </source>
</evidence>
<sequence length="384" mass="42940">MNSFFIRYPLMRVLAILVVASFVSAEGSELAEDSMCDCFLINGTVPTYYTNHMFFDFRGLSNYAGVPDLIKDETLASSAPPSSDFFANKNWTDIWNIQTWDNSLGEGEGYSNDGGVLMVNSRSNVFIESNKDQDAVSETYLTLRTKRLPGFQTASEFQSVDANFHFVSMRMLARTVGSAGAVTGMFTYRDATGKLADVQESDVEILTGGPRNKIQYTNQPSYTDDGRDIPEATRNATTPDWSDWVVHRLDWTPKQVIWYVNGENVTSIEFQTPREATDLHFSAWSDGGTWSGNMSLNNEASQHVQWIEVLYNTTDKNIVGGRSLVPRKKSEKKCKVVCSIDESTEVGKAAILWESGSMRMSANYGLGGWVIWMTIFMMGVSLLR</sequence>
<dbReference type="Proteomes" id="UP001338125">
    <property type="component" value="Unassembled WGS sequence"/>
</dbReference>
<dbReference type="InterPro" id="IPR000757">
    <property type="entry name" value="Beta-glucanase-like"/>
</dbReference>
<accession>A0ABR0SVK3</accession>
<organism evidence="4 5">
    <name type="scientific">Cladobotryum mycophilum</name>
    <dbReference type="NCBI Taxonomy" id="491253"/>
    <lineage>
        <taxon>Eukaryota</taxon>
        <taxon>Fungi</taxon>
        <taxon>Dikarya</taxon>
        <taxon>Ascomycota</taxon>
        <taxon>Pezizomycotina</taxon>
        <taxon>Sordariomycetes</taxon>
        <taxon>Hypocreomycetidae</taxon>
        <taxon>Hypocreales</taxon>
        <taxon>Hypocreaceae</taxon>
        <taxon>Cladobotryum</taxon>
    </lineage>
</organism>
<reference evidence="4 5" key="1">
    <citation type="submission" date="2024-01" db="EMBL/GenBank/DDBJ databases">
        <title>Complete genome of Cladobotryum mycophilum ATHUM6906.</title>
        <authorList>
            <person name="Christinaki A.C."/>
            <person name="Myridakis A.I."/>
            <person name="Kouvelis V.N."/>
        </authorList>
    </citation>
    <scope>NUCLEOTIDE SEQUENCE [LARGE SCALE GENOMIC DNA]</scope>
    <source>
        <strain evidence="4 5">ATHUM6906</strain>
    </source>
</reference>
<protein>
    <recommendedName>
        <fullName evidence="3">GH16 domain-containing protein</fullName>
    </recommendedName>
</protein>
<dbReference type="PROSITE" id="PS51762">
    <property type="entry name" value="GH16_2"/>
    <property type="match status" value="1"/>
</dbReference>
<dbReference type="SUPFAM" id="SSF49899">
    <property type="entry name" value="Concanavalin A-like lectins/glucanases"/>
    <property type="match status" value="1"/>
</dbReference>
<keyword evidence="1" id="KW-0812">Transmembrane</keyword>
<comment type="caution">
    <text evidence="4">The sequence shown here is derived from an EMBL/GenBank/DDBJ whole genome shotgun (WGS) entry which is preliminary data.</text>
</comment>
<keyword evidence="1" id="KW-1133">Transmembrane helix</keyword>
<feature type="chain" id="PRO_5047088887" description="GH16 domain-containing protein" evidence="2">
    <location>
        <begin position="26"/>
        <end position="384"/>
    </location>
</feature>
<dbReference type="CDD" id="cd00413">
    <property type="entry name" value="Glyco_hydrolase_16"/>
    <property type="match status" value="1"/>
</dbReference>
<dbReference type="PANTHER" id="PTHR38121:SF4">
    <property type="entry name" value="GH16 DOMAIN-CONTAINING PROTEIN-RELATED"/>
    <property type="match status" value="1"/>
</dbReference>
<evidence type="ECO:0000256" key="2">
    <source>
        <dbReference type="SAM" id="SignalP"/>
    </source>
</evidence>
<name>A0ABR0SVK3_9HYPO</name>
<dbReference type="PANTHER" id="PTHR38121">
    <property type="entry name" value="GH16 DOMAIN-CONTAINING PROTEIN"/>
    <property type="match status" value="1"/>
</dbReference>
<keyword evidence="5" id="KW-1185">Reference proteome</keyword>
<proteinExistence type="predicted"/>
<feature type="signal peptide" evidence="2">
    <location>
        <begin position="1"/>
        <end position="25"/>
    </location>
</feature>
<evidence type="ECO:0000313" key="5">
    <source>
        <dbReference type="Proteomes" id="UP001338125"/>
    </source>
</evidence>
<feature type="domain" description="GH16" evidence="3">
    <location>
        <begin position="98"/>
        <end position="315"/>
    </location>
</feature>